<keyword evidence="1" id="KW-1133">Transmembrane helix</keyword>
<dbReference type="Proteomes" id="UP000441208">
    <property type="component" value="Unassembled WGS sequence"/>
</dbReference>
<evidence type="ECO:0000313" key="3">
    <source>
        <dbReference type="EMBL" id="KAE9059554.1"/>
    </source>
</evidence>
<feature type="transmembrane region" description="Helical" evidence="1">
    <location>
        <begin position="6"/>
        <end position="23"/>
    </location>
</feature>
<keyword evidence="1" id="KW-0472">Membrane</keyword>
<evidence type="ECO:0000313" key="4">
    <source>
        <dbReference type="Proteomes" id="UP000441208"/>
    </source>
</evidence>
<gene>
    <name evidence="3" type="ORF">PF007_g30913</name>
    <name evidence="2" type="ORF">PF010_g30861</name>
</gene>
<evidence type="ECO:0000313" key="2">
    <source>
        <dbReference type="EMBL" id="KAE9058831.1"/>
    </source>
</evidence>
<comment type="caution">
    <text evidence="3">The sequence shown here is derived from an EMBL/GenBank/DDBJ whole genome shotgun (WGS) entry which is preliminary data.</text>
</comment>
<protein>
    <submittedName>
        <fullName evidence="3">Uncharacterized protein</fullName>
    </submittedName>
</protein>
<proteinExistence type="predicted"/>
<keyword evidence="1" id="KW-0812">Transmembrane</keyword>
<accession>A0A6A3PUL4</accession>
<sequence>MGSTAGTQVLGIVTAFVLAPRRFKCGQRRMSNQCFKAKLKVRD</sequence>
<reference evidence="3 4" key="1">
    <citation type="submission" date="2018-08" db="EMBL/GenBank/DDBJ databases">
        <title>Genomic investigation of the strawberry pathogen Phytophthora fragariae indicates pathogenicity is determined by transcriptional variation in three key races.</title>
        <authorList>
            <person name="Adams T.M."/>
            <person name="Armitage A.D."/>
            <person name="Sobczyk M.K."/>
            <person name="Bates H.J."/>
            <person name="Dunwell J.M."/>
            <person name="Nellist C.F."/>
            <person name="Harrison R.J."/>
        </authorList>
    </citation>
    <scope>NUCLEOTIDE SEQUENCE [LARGE SCALE GENOMIC DNA]</scope>
    <source>
        <strain evidence="3 4">NOV-71</strain>
        <strain evidence="2 5">ONT-3</strain>
    </source>
</reference>
<organism evidence="3 4">
    <name type="scientific">Phytophthora fragariae</name>
    <dbReference type="NCBI Taxonomy" id="53985"/>
    <lineage>
        <taxon>Eukaryota</taxon>
        <taxon>Sar</taxon>
        <taxon>Stramenopiles</taxon>
        <taxon>Oomycota</taxon>
        <taxon>Peronosporomycetes</taxon>
        <taxon>Peronosporales</taxon>
        <taxon>Peronosporaceae</taxon>
        <taxon>Phytophthora</taxon>
    </lineage>
</organism>
<dbReference type="Proteomes" id="UP000488956">
    <property type="component" value="Unassembled WGS sequence"/>
</dbReference>
<dbReference type="EMBL" id="QXFZ01006017">
    <property type="protein sequence ID" value="KAE9059554.1"/>
    <property type="molecule type" value="Genomic_DNA"/>
</dbReference>
<dbReference type="AlphaFoldDB" id="A0A6A3PUL4"/>
<evidence type="ECO:0000256" key="1">
    <source>
        <dbReference type="SAM" id="Phobius"/>
    </source>
</evidence>
<dbReference type="EMBL" id="QXFX01006287">
    <property type="protein sequence ID" value="KAE9058831.1"/>
    <property type="molecule type" value="Genomic_DNA"/>
</dbReference>
<evidence type="ECO:0000313" key="5">
    <source>
        <dbReference type="Proteomes" id="UP000488956"/>
    </source>
</evidence>
<name>A0A6A3PUL4_9STRA</name>